<evidence type="ECO:0000313" key="2">
    <source>
        <dbReference type="Proteomes" id="UP001637994"/>
    </source>
</evidence>
<dbReference type="Proteomes" id="UP001637994">
    <property type="component" value="Unassembled WGS sequence"/>
</dbReference>
<organism evidence="1 2">
    <name type="scientific">Anaerococcus kampingae</name>
    <dbReference type="NCBI Taxonomy" id="3115614"/>
    <lineage>
        <taxon>Bacteria</taxon>
        <taxon>Bacillati</taxon>
        <taxon>Bacillota</taxon>
        <taxon>Tissierellia</taxon>
        <taxon>Tissierellales</taxon>
        <taxon>Peptoniphilaceae</taxon>
        <taxon>Anaerococcus</taxon>
    </lineage>
</organism>
<reference evidence="1 2" key="1">
    <citation type="journal article" date="2025" name="Anaerobe">
        <title>Description of Anaerococcus kampingiae sp. nov., Anaerococcus groningensis sp. nov., Anaerococcus martiniensis sp. nov., and Anaerococcus cruorum sp. nov., isolated from human clinical specimens.</title>
        <authorList>
            <person name="Boiten K.E."/>
            <person name="Meijer J."/>
            <person name="van Wezel E.M."/>
            <person name="Veloo A.C.M."/>
        </authorList>
    </citation>
    <scope>NUCLEOTIDE SEQUENCE [LARGE SCALE GENOMIC DNA]</scope>
    <source>
        <strain evidence="1 2">ENR0874</strain>
    </source>
</reference>
<comment type="caution">
    <text evidence="1">The sequence shown here is derived from an EMBL/GenBank/DDBJ whole genome shotgun (WGS) entry which is preliminary data.</text>
</comment>
<name>A0ABW9MG63_9FIRM</name>
<evidence type="ECO:0000313" key="1">
    <source>
        <dbReference type="EMBL" id="MFO3667831.1"/>
    </source>
</evidence>
<keyword evidence="2" id="KW-1185">Reference proteome</keyword>
<gene>
    <name evidence="1" type="ORF">ACCQ42_08620</name>
</gene>
<protein>
    <submittedName>
        <fullName evidence="1">Uncharacterized protein</fullName>
    </submittedName>
</protein>
<accession>A0ABW9MG63</accession>
<proteinExistence type="predicted"/>
<sequence length="66" mass="8074">MNNKPDKPFLDFEEQIDKLGKEYNLIMPNRDEAKRLLKNLNIFEKYCQVSNIPMDIKDRFERLKWV</sequence>
<dbReference type="RefSeq" id="WP_410035937.1">
    <property type="nucleotide sequence ID" value="NZ_JBGMEF010000037.1"/>
</dbReference>
<dbReference type="EMBL" id="JBGMEF010000037">
    <property type="protein sequence ID" value="MFO3667831.1"/>
    <property type="molecule type" value="Genomic_DNA"/>
</dbReference>